<gene>
    <name evidence="5" type="primary">RhoGAP16F</name>
</gene>
<dbReference type="PROSITE" id="PS50238">
    <property type="entry name" value="RHOGAP"/>
    <property type="match status" value="1"/>
</dbReference>
<dbReference type="RefSeq" id="XP_070144390.1">
    <property type="nucleotide sequence ID" value="XM_070288289.1"/>
</dbReference>
<feature type="region of interest" description="Disordered" evidence="2">
    <location>
        <begin position="131"/>
        <end position="155"/>
    </location>
</feature>
<evidence type="ECO:0000259" key="3">
    <source>
        <dbReference type="PROSITE" id="PS50238"/>
    </source>
</evidence>
<evidence type="ECO:0000256" key="2">
    <source>
        <dbReference type="SAM" id="MobiDB-lite"/>
    </source>
</evidence>
<sequence>MLISTQEVDCQLHSSCCRPISCSLTSLATRNGIRGGTREKGGGGEDWSAADKPTSSQSSKQRRDRRRRRRRLRVGAATVPINDPSGMQATNQRPVTPGTPDSAHIVIGAAGYVAHERRQPGKTLMNCFRDRDRSASSTSASSSSQGGGHNHAYMRGHSVTSGTLYRLEGSSGSITTLDKAGRMESGRPDAVVILRELKSKPNKLALLKSSSSKDLTRLFLDDASNTAVLVSNTSLDVCSSNSSSAGSPAAARTRGSRDRNQSGARMECCSSCSKRWQDLKQRMHTLEQDLLAQTSYGQELEQKVADMGRQLAELLQEREREKQRTAASSGSGNSGSGSKRHQATGSPNVRPSRLVAWMNLANWFKSRPSVETLREQRIFFDEPCFDTELELVLRHDQHRTVPRIVVDCCDLIEHKYRRSSEPIEGIYRQCGDYNKIQTLRFNIDANDYEALRQPEVDVHTLTGVLKLFLREIKSPLVSVNEAKTFIGLPNQWLLTDLSVKLDTLKRLTRSLPECNRDTMDYIFGHFNRLTKVPLQQISAETLSISVTPTIFHTVPQGCNVQDIQQVLREGETLADCVKLMIEYHGRIFECTADRRLRRLSVRNLKKTLSQPDLLFHNLF</sequence>
<feature type="compositionally biased region" description="Low complexity" evidence="2">
    <location>
        <begin position="239"/>
        <end position="253"/>
    </location>
</feature>
<evidence type="ECO:0000313" key="5">
    <source>
        <dbReference type="RefSeq" id="XP_070144390.1"/>
    </source>
</evidence>
<dbReference type="SMART" id="SM00324">
    <property type="entry name" value="RhoGAP"/>
    <property type="match status" value="1"/>
</dbReference>
<feature type="compositionally biased region" description="Low complexity" evidence="2">
    <location>
        <begin position="135"/>
        <end position="144"/>
    </location>
</feature>
<evidence type="ECO:0000256" key="1">
    <source>
        <dbReference type="ARBA" id="ARBA00022468"/>
    </source>
</evidence>
<feature type="region of interest" description="Disordered" evidence="2">
    <location>
        <begin position="318"/>
        <end position="349"/>
    </location>
</feature>
<dbReference type="Gene3D" id="1.10.555.10">
    <property type="entry name" value="Rho GTPase activation protein"/>
    <property type="match status" value="1"/>
</dbReference>
<dbReference type="PANTHER" id="PTHR23176">
    <property type="entry name" value="RHO/RAC/CDC GTPASE-ACTIVATING PROTEIN"/>
    <property type="match status" value="1"/>
</dbReference>
<dbReference type="InterPro" id="IPR000198">
    <property type="entry name" value="RhoGAP_dom"/>
</dbReference>
<dbReference type="GeneID" id="108083497"/>
<accession>A0ABM4GNW0</accession>
<dbReference type="SUPFAM" id="SSF48350">
    <property type="entry name" value="GTPase activation domain, GAP"/>
    <property type="match status" value="1"/>
</dbReference>
<name>A0ABM4GNW0_DROKI</name>
<feature type="domain" description="Rho-GAP" evidence="3">
    <location>
        <begin position="387"/>
        <end position="588"/>
    </location>
</feature>
<feature type="compositionally biased region" description="Polar residues" evidence="2">
    <location>
        <begin position="85"/>
        <end position="94"/>
    </location>
</feature>
<dbReference type="Pfam" id="PF00620">
    <property type="entry name" value="RhoGAP"/>
    <property type="match status" value="1"/>
</dbReference>
<keyword evidence="4" id="KW-1185">Reference proteome</keyword>
<evidence type="ECO:0000313" key="4">
    <source>
        <dbReference type="Proteomes" id="UP001652661"/>
    </source>
</evidence>
<dbReference type="CDD" id="cd00159">
    <property type="entry name" value="RhoGAP"/>
    <property type="match status" value="1"/>
</dbReference>
<feature type="region of interest" description="Disordered" evidence="2">
    <location>
        <begin position="32"/>
        <end position="98"/>
    </location>
</feature>
<dbReference type="PANTHER" id="PTHR23176:SF129">
    <property type="entry name" value="RHO GTPASE ACTIVATING PROTEIN AT 16F, ISOFORM E-RELATED"/>
    <property type="match status" value="1"/>
</dbReference>
<feature type="region of interest" description="Disordered" evidence="2">
    <location>
        <begin position="239"/>
        <end position="264"/>
    </location>
</feature>
<dbReference type="InterPro" id="IPR050729">
    <property type="entry name" value="Rho-GAP"/>
</dbReference>
<protein>
    <submittedName>
        <fullName evidence="5">Uncharacterized protein RhoGAP16F isoform X1</fullName>
    </submittedName>
</protein>
<feature type="compositionally biased region" description="Basic residues" evidence="2">
    <location>
        <begin position="60"/>
        <end position="73"/>
    </location>
</feature>
<reference evidence="5" key="1">
    <citation type="submission" date="2025-08" db="UniProtKB">
        <authorList>
            <consortium name="RefSeq"/>
        </authorList>
    </citation>
    <scope>IDENTIFICATION</scope>
    <source>
        <strain evidence="5">14028-0561.14</strain>
        <tissue evidence="5">Whole fly</tissue>
    </source>
</reference>
<dbReference type="Proteomes" id="UP001652661">
    <property type="component" value="Chromosome X"/>
</dbReference>
<organism evidence="4 5">
    <name type="scientific">Drosophila kikkawai</name>
    <name type="common">Fruit fly</name>
    <dbReference type="NCBI Taxonomy" id="30033"/>
    <lineage>
        <taxon>Eukaryota</taxon>
        <taxon>Metazoa</taxon>
        <taxon>Ecdysozoa</taxon>
        <taxon>Arthropoda</taxon>
        <taxon>Hexapoda</taxon>
        <taxon>Insecta</taxon>
        <taxon>Pterygota</taxon>
        <taxon>Neoptera</taxon>
        <taxon>Endopterygota</taxon>
        <taxon>Diptera</taxon>
        <taxon>Brachycera</taxon>
        <taxon>Muscomorpha</taxon>
        <taxon>Ephydroidea</taxon>
        <taxon>Drosophilidae</taxon>
        <taxon>Drosophila</taxon>
        <taxon>Sophophora</taxon>
    </lineage>
</organism>
<proteinExistence type="predicted"/>
<keyword evidence="1" id="KW-0343">GTPase activation</keyword>
<dbReference type="InterPro" id="IPR008936">
    <property type="entry name" value="Rho_GTPase_activation_prot"/>
</dbReference>